<evidence type="ECO:0000256" key="1">
    <source>
        <dbReference type="SAM" id="MobiDB-lite"/>
    </source>
</evidence>
<evidence type="ECO:0000313" key="3">
    <source>
        <dbReference type="Proteomes" id="UP000092993"/>
    </source>
</evidence>
<dbReference type="OrthoDB" id="2608274at2759"/>
<proteinExistence type="predicted"/>
<sequence>MSNVAPSSLSIDIQRALQQAVGDANNAANLSKKEKKKKDKRAREETPQDPAVKKRSKKHHSADVAVAVAAQPVLPQSVAELAGLHPPLPLPAEVVANEQVAKPRKKKGKGKERAHEDAAPAEVPSPMDIATSSADFLSAVVAAASATSDHPLQPGHPQYDQPMPFLGYPQDFVPYPYPPSPHDAPFGHPQHSPMYPDPSALLPDLSFASSEELLRTLQDFDLSKVVTVLKTLGEAAAAANVSLNAPPLFMPPPLLKDPLPFSNIL</sequence>
<dbReference type="STRING" id="5627.A0A1C7LZX4"/>
<evidence type="ECO:0000313" key="2">
    <source>
        <dbReference type="EMBL" id="OBZ70250.1"/>
    </source>
</evidence>
<feature type="region of interest" description="Disordered" evidence="1">
    <location>
        <begin position="22"/>
        <end position="63"/>
    </location>
</feature>
<feature type="region of interest" description="Disordered" evidence="1">
    <location>
        <begin position="95"/>
        <end position="127"/>
    </location>
</feature>
<gene>
    <name evidence="2" type="ORF">A0H81_09633</name>
</gene>
<comment type="caution">
    <text evidence="2">The sequence shown here is derived from an EMBL/GenBank/DDBJ whole genome shotgun (WGS) entry which is preliminary data.</text>
</comment>
<dbReference type="AlphaFoldDB" id="A0A1C7LZX4"/>
<dbReference type="EMBL" id="LUGG01000014">
    <property type="protein sequence ID" value="OBZ70250.1"/>
    <property type="molecule type" value="Genomic_DNA"/>
</dbReference>
<keyword evidence="3" id="KW-1185">Reference proteome</keyword>
<accession>A0A1C7LZX4</accession>
<protein>
    <submittedName>
        <fullName evidence="2">Uncharacterized protein</fullName>
    </submittedName>
</protein>
<name>A0A1C7LZX4_GRIFR</name>
<organism evidence="2 3">
    <name type="scientific">Grifola frondosa</name>
    <name type="common">Maitake</name>
    <name type="synonym">Polyporus frondosus</name>
    <dbReference type="NCBI Taxonomy" id="5627"/>
    <lineage>
        <taxon>Eukaryota</taxon>
        <taxon>Fungi</taxon>
        <taxon>Dikarya</taxon>
        <taxon>Basidiomycota</taxon>
        <taxon>Agaricomycotina</taxon>
        <taxon>Agaricomycetes</taxon>
        <taxon>Polyporales</taxon>
        <taxon>Grifolaceae</taxon>
        <taxon>Grifola</taxon>
    </lineage>
</organism>
<dbReference type="Proteomes" id="UP000092993">
    <property type="component" value="Unassembled WGS sequence"/>
</dbReference>
<reference evidence="2 3" key="1">
    <citation type="submission" date="2016-03" db="EMBL/GenBank/DDBJ databases">
        <title>Whole genome sequencing of Grifola frondosa 9006-11.</title>
        <authorList>
            <person name="Min B."/>
            <person name="Park H."/>
            <person name="Kim J.-G."/>
            <person name="Cho H."/>
            <person name="Oh Y.-L."/>
            <person name="Kong W.-S."/>
            <person name="Choi I.-G."/>
        </authorList>
    </citation>
    <scope>NUCLEOTIDE SEQUENCE [LARGE SCALE GENOMIC DNA]</scope>
    <source>
        <strain evidence="2 3">9006-11</strain>
    </source>
</reference>